<dbReference type="SMART" id="SM00730">
    <property type="entry name" value="PSN"/>
    <property type="match status" value="1"/>
</dbReference>
<gene>
    <name evidence="10" type="ORF">NDN08_008158</name>
</gene>
<feature type="transmembrane region" description="Helical" evidence="9">
    <location>
        <begin position="318"/>
        <end position="337"/>
    </location>
</feature>
<keyword evidence="5" id="KW-0256">Endoplasmic reticulum</keyword>
<protein>
    <recommendedName>
        <fullName evidence="12">Signal peptide peptidase</fullName>
    </recommendedName>
</protein>
<dbReference type="InterPro" id="IPR007369">
    <property type="entry name" value="Peptidase_A22B_SPP"/>
</dbReference>
<evidence type="ECO:0000256" key="9">
    <source>
        <dbReference type="SAM" id="Phobius"/>
    </source>
</evidence>
<organism evidence="10 11">
    <name type="scientific">Rhodosorus marinus</name>
    <dbReference type="NCBI Taxonomy" id="101924"/>
    <lineage>
        <taxon>Eukaryota</taxon>
        <taxon>Rhodophyta</taxon>
        <taxon>Stylonematophyceae</taxon>
        <taxon>Stylonematales</taxon>
        <taxon>Stylonemataceae</taxon>
        <taxon>Rhodosorus</taxon>
    </lineage>
</organism>
<dbReference type="AlphaFoldDB" id="A0AAV8UZR7"/>
<evidence type="ECO:0000256" key="1">
    <source>
        <dbReference type="ARBA" id="ARBA00004477"/>
    </source>
</evidence>
<keyword evidence="6 9" id="KW-1133">Transmembrane helix</keyword>
<accession>A0AAV8UZR7</accession>
<evidence type="ECO:0000256" key="7">
    <source>
        <dbReference type="ARBA" id="ARBA00023136"/>
    </source>
</evidence>
<reference evidence="10 11" key="1">
    <citation type="journal article" date="2023" name="Nat. Commun.">
        <title>Origin of minicircular mitochondrial genomes in red algae.</title>
        <authorList>
            <person name="Lee Y."/>
            <person name="Cho C.H."/>
            <person name="Lee Y.M."/>
            <person name="Park S.I."/>
            <person name="Yang J.H."/>
            <person name="West J.A."/>
            <person name="Bhattacharya D."/>
            <person name="Yoon H.S."/>
        </authorList>
    </citation>
    <scope>NUCLEOTIDE SEQUENCE [LARGE SCALE GENOMIC DNA]</scope>
    <source>
        <strain evidence="10 11">CCMP1338</strain>
        <tissue evidence="10">Whole cell</tissue>
    </source>
</reference>
<keyword evidence="3 9" id="KW-0812">Transmembrane</keyword>
<dbReference type="GO" id="GO:0006465">
    <property type="term" value="P:signal peptide processing"/>
    <property type="evidence" value="ECO:0007669"/>
    <property type="project" value="TreeGrafter"/>
</dbReference>
<sequence>MSTPQWYPLVETPAYVMLATLILLPTVVTVPIYVQMIGVSTLVIFLGSARAVDKFISQKAGDKSVEPREVIKRASVFRFPIVASCTLVGLFLAFKYLPKKIVSFCLTFGSLSLATFNAAFMCSALITESKTTPKKFTDPVPKLKNWAEISLVDILCVLGIIPFAAWYWYKKHWLPNNVLSTSLALTSVEAMALVDFQSAAILLCGLFFYDIFWVFGSTKVFGDNVMVSVAKQFDGPIKLVFPRFLRAGPSDQSMLGLGDIVIPGFFIALILRYDAERFTKGLKYSEKPIFFYTVLVFYFLGLASTYLALLLFHAAQPALLYLVPACLLSVLVLAAVLGELKDLLMYAESEEEEVSEKKKQEGSEEKKEDNEGNNSAEDANESKKTK</sequence>
<evidence type="ECO:0000313" key="11">
    <source>
        <dbReference type="Proteomes" id="UP001157974"/>
    </source>
</evidence>
<feature type="transmembrane region" description="Helical" evidence="9">
    <location>
        <begin position="289"/>
        <end position="312"/>
    </location>
</feature>
<comment type="subcellular location">
    <subcellularLocation>
        <location evidence="1">Endoplasmic reticulum membrane</location>
        <topology evidence="1">Multi-pass membrane protein</topology>
    </subcellularLocation>
</comment>
<feature type="transmembrane region" description="Helical" evidence="9">
    <location>
        <begin position="76"/>
        <end position="94"/>
    </location>
</feature>
<evidence type="ECO:0008006" key="12">
    <source>
        <dbReference type="Google" id="ProtNLM"/>
    </source>
</evidence>
<feature type="transmembrane region" description="Helical" evidence="9">
    <location>
        <begin position="12"/>
        <end position="30"/>
    </location>
</feature>
<feature type="region of interest" description="Disordered" evidence="8">
    <location>
        <begin position="350"/>
        <end position="386"/>
    </location>
</feature>
<dbReference type="Proteomes" id="UP001157974">
    <property type="component" value="Unassembled WGS sequence"/>
</dbReference>
<dbReference type="PANTHER" id="PTHR12174:SF23">
    <property type="entry name" value="MINOR HISTOCOMPATIBILITY ANTIGEN H13"/>
    <property type="match status" value="1"/>
</dbReference>
<feature type="transmembrane region" description="Helical" evidence="9">
    <location>
        <begin position="146"/>
        <end position="169"/>
    </location>
</feature>
<comment type="similarity">
    <text evidence="2">Belongs to the peptidase A22B family.</text>
</comment>
<dbReference type="EMBL" id="JAMWBK010000002">
    <property type="protein sequence ID" value="KAJ8908061.1"/>
    <property type="molecule type" value="Genomic_DNA"/>
</dbReference>
<keyword evidence="7 9" id="KW-0472">Membrane</keyword>
<comment type="caution">
    <text evidence="10">The sequence shown here is derived from an EMBL/GenBank/DDBJ whole genome shotgun (WGS) entry which is preliminary data.</text>
</comment>
<evidence type="ECO:0000256" key="8">
    <source>
        <dbReference type="SAM" id="MobiDB-lite"/>
    </source>
</evidence>
<dbReference type="InterPro" id="IPR006639">
    <property type="entry name" value="Preselin/SPP"/>
</dbReference>
<evidence type="ECO:0000256" key="3">
    <source>
        <dbReference type="ARBA" id="ARBA00022692"/>
    </source>
</evidence>
<dbReference type="GO" id="GO:0098554">
    <property type="term" value="C:cytoplasmic side of endoplasmic reticulum membrane"/>
    <property type="evidence" value="ECO:0007669"/>
    <property type="project" value="TreeGrafter"/>
</dbReference>
<dbReference type="PANTHER" id="PTHR12174">
    <property type="entry name" value="SIGNAL PEPTIDE PEPTIDASE"/>
    <property type="match status" value="1"/>
</dbReference>
<evidence type="ECO:0000256" key="5">
    <source>
        <dbReference type="ARBA" id="ARBA00022824"/>
    </source>
</evidence>
<keyword evidence="4" id="KW-0378">Hydrolase</keyword>
<feature type="transmembrane region" description="Helical" evidence="9">
    <location>
        <begin position="190"/>
        <end position="215"/>
    </location>
</feature>
<keyword evidence="11" id="KW-1185">Reference proteome</keyword>
<dbReference type="GO" id="GO:0042500">
    <property type="term" value="F:aspartic endopeptidase activity, intramembrane cleaving"/>
    <property type="evidence" value="ECO:0007669"/>
    <property type="project" value="InterPro"/>
</dbReference>
<evidence type="ECO:0000256" key="2">
    <source>
        <dbReference type="ARBA" id="ARBA00006859"/>
    </source>
</evidence>
<dbReference type="GO" id="GO:0033619">
    <property type="term" value="P:membrane protein proteolysis"/>
    <property type="evidence" value="ECO:0007669"/>
    <property type="project" value="TreeGrafter"/>
</dbReference>
<feature type="transmembrane region" description="Helical" evidence="9">
    <location>
        <begin position="101"/>
        <end position="126"/>
    </location>
</feature>
<evidence type="ECO:0000256" key="6">
    <source>
        <dbReference type="ARBA" id="ARBA00022989"/>
    </source>
</evidence>
<dbReference type="GO" id="GO:0098553">
    <property type="term" value="C:lumenal side of endoplasmic reticulum membrane"/>
    <property type="evidence" value="ECO:0007669"/>
    <property type="project" value="TreeGrafter"/>
</dbReference>
<proteinExistence type="inferred from homology"/>
<evidence type="ECO:0000256" key="4">
    <source>
        <dbReference type="ARBA" id="ARBA00022801"/>
    </source>
</evidence>
<feature type="transmembrane region" description="Helical" evidence="9">
    <location>
        <begin position="254"/>
        <end position="273"/>
    </location>
</feature>
<dbReference type="Pfam" id="PF04258">
    <property type="entry name" value="Peptidase_A22B"/>
    <property type="match status" value="1"/>
</dbReference>
<name>A0AAV8UZR7_9RHOD</name>
<evidence type="ECO:0000313" key="10">
    <source>
        <dbReference type="EMBL" id="KAJ8908061.1"/>
    </source>
</evidence>
<feature type="compositionally biased region" description="Basic and acidic residues" evidence="8">
    <location>
        <begin position="355"/>
        <end position="370"/>
    </location>
</feature>